<dbReference type="CDD" id="cd01299">
    <property type="entry name" value="Met_dep_hydrolase_A"/>
    <property type="match status" value="1"/>
</dbReference>
<dbReference type="InterPro" id="IPR011059">
    <property type="entry name" value="Metal-dep_hydrolase_composite"/>
</dbReference>
<evidence type="ECO:0000313" key="3">
    <source>
        <dbReference type="EMBL" id="MBS2210769.1"/>
    </source>
</evidence>
<dbReference type="Proteomes" id="UP000721861">
    <property type="component" value="Unassembled WGS sequence"/>
</dbReference>
<dbReference type="Gene3D" id="2.30.40.10">
    <property type="entry name" value="Urease, subunit C, domain 1"/>
    <property type="match status" value="2"/>
</dbReference>
<proteinExistence type="predicted"/>
<dbReference type="PANTHER" id="PTHR43135">
    <property type="entry name" value="ALPHA-D-RIBOSE 1-METHYLPHOSPHONATE 5-TRIPHOSPHATE DIPHOSPHATASE"/>
    <property type="match status" value="1"/>
</dbReference>
<accession>A0ABS5K736</accession>
<sequence length="488" mass="53901">MKVKVVTLRLSVLMLVVMSFSAHAQDESVTLITNVNIFDGVNEKLLEGYDVLVVKNLIKKIDKNIKIADAYEIDVKTGGLKAMPGAYANDFSDRGEKTVMVYEPEKNTKKKVKVTKIDGEGRTLIPGLIDAHWHTTYAYTPATILLANRGDMAEVAIISMKGAEETLLRGFTTVRDMGGNPFAIKKLIDSGEFPGHRILPSGPFMSPTAGHADFYSKLDSPRDKNIMSYWERNMMGMTSDGVAEVQLRTRDILRYGATQIKICTGGGVSSVYDPLDVSEYSIAEVKAAVEEATNYNTYVASHVMTDRGVRASVEAGVMCIEHGFFASDETLRLMKEKGAWLSPQAMKEEDMVWANPISAAKYKQVTDAVADLYPRAKKFGVNIAFGTDQLLDASKAYQQSLYLVRLGEWFTPYEVLKIATSENARLLEMSGPRHPYQEGSLGVVKEGAYADLILVDGNPLKNLELVGDPEKNFVVIIKDGKVYKNTTK</sequence>
<gene>
    <name evidence="3" type="ORF">KEM09_05130</name>
</gene>
<keyword evidence="4" id="KW-1185">Reference proteome</keyword>
<comment type="caution">
    <text evidence="3">The sequence shown here is derived from an EMBL/GenBank/DDBJ whole genome shotgun (WGS) entry which is preliminary data.</text>
</comment>
<evidence type="ECO:0000256" key="1">
    <source>
        <dbReference type="SAM" id="SignalP"/>
    </source>
</evidence>
<feature type="domain" description="Amidohydrolase-related" evidence="2">
    <location>
        <begin position="123"/>
        <end position="482"/>
    </location>
</feature>
<feature type="chain" id="PRO_5045639211" evidence="1">
    <location>
        <begin position="25"/>
        <end position="488"/>
    </location>
</feature>
<dbReference type="EMBL" id="JAGUCN010000004">
    <property type="protein sequence ID" value="MBS2210769.1"/>
    <property type="molecule type" value="Genomic_DNA"/>
</dbReference>
<protein>
    <submittedName>
        <fullName evidence="3">Amidohydrolase family protein</fullName>
    </submittedName>
</protein>
<dbReference type="Gene3D" id="3.20.20.140">
    <property type="entry name" value="Metal-dependent hydrolases"/>
    <property type="match status" value="1"/>
</dbReference>
<dbReference type="InterPro" id="IPR032466">
    <property type="entry name" value="Metal_Hydrolase"/>
</dbReference>
<evidence type="ECO:0000259" key="2">
    <source>
        <dbReference type="Pfam" id="PF01979"/>
    </source>
</evidence>
<dbReference type="PANTHER" id="PTHR43135:SF3">
    <property type="entry name" value="ALPHA-D-RIBOSE 1-METHYLPHOSPHONATE 5-TRIPHOSPHATE DIPHOSPHATASE"/>
    <property type="match status" value="1"/>
</dbReference>
<reference evidence="3 4" key="1">
    <citation type="journal article" date="2014" name="Int. J. Syst. Evol. Microbiol.">
        <title>Carboxylicivirga gen. nov. in the family Marinilabiliaceae with two novel species, Carboxylicivirga mesophila sp. nov. and Carboxylicivirga taeanensis sp. nov., and reclassification of Cytophaga fermentans as Saccharicrinis fermentans gen. nov., comb. nov.</title>
        <authorList>
            <person name="Yang S.H."/>
            <person name="Seo H.S."/>
            <person name="Woo J.H."/>
            <person name="Oh H.M."/>
            <person name="Jang H."/>
            <person name="Lee J.H."/>
            <person name="Kim S.J."/>
            <person name="Kwon K.K."/>
        </authorList>
    </citation>
    <scope>NUCLEOTIDE SEQUENCE [LARGE SCALE GENOMIC DNA]</scope>
    <source>
        <strain evidence="3 4">JCM 18290</strain>
    </source>
</reference>
<dbReference type="RefSeq" id="WP_212226399.1">
    <property type="nucleotide sequence ID" value="NZ_JAGUCN010000004.1"/>
</dbReference>
<dbReference type="InterPro" id="IPR057744">
    <property type="entry name" value="OTAase-like"/>
</dbReference>
<dbReference type="InterPro" id="IPR006680">
    <property type="entry name" value="Amidohydro-rel"/>
</dbReference>
<dbReference type="Pfam" id="PF01979">
    <property type="entry name" value="Amidohydro_1"/>
    <property type="match status" value="1"/>
</dbReference>
<feature type="signal peptide" evidence="1">
    <location>
        <begin position="1"/>
        <end position="24"/>
    </location>
</feature>
<keyword evidence="1" id="KW-0732">Signal</keyword>
<evidence type="ECO:0000313" key="4">
    <source>
        <dbReference type="Proteomes" id="UP000721861"/>
    </source>
</evidence>
<organism evidence="3 4">
    <name type="scientific">Carboxylicivirga mesophila</name>
    <dbReference type="NCBI Taxonomy" id="1166478"/>
    <lineage>
        <taxon>Bacteria</taxon>
        <taxon>Pseudomonadati</taxon>
        <taxon>Bacteroidota</taxon>
        <taxon>Bacteroidia</taxon>
        <taxon>Marinilabiliales</taxon>
        <taxon>Marinilabiliaceae</taxon>
        <taxon>Carboxylicivirga</taxon>
    </lineage>
</organism>
<dbReference type="InterPro" id="IPR051781">
    <property type="entry name" value="Metallo-dep_Hydrolase"/>
</dbReference>
<dbReference type="SUPFAM" id="SSF51338">
    <property type="entry name" value="Composite domain of metallo-dependent hydrolases"/>
    <property type="match status" value="2"/>
</dbReference>
<name>A0ABS5K736_9BACT</name>
<dbReference type="SUPFAM" id="SSF51556">
    <property type="entry name" value="Metallo-dependent hydrolases"/>
    <property type="match status" value="1"/>
</dbReference>